<dbReference type="InterPro" id="IPR036366">
    <property type="entry name" value="PGBDSf"/>
</dbReference>
<evidence type="ECO:0000313" key="4">
    <source>
        <dbReference type="EMBL" id="SEO72669.1"/>
    </source>
</evidence>
<feature type="domain" description="Peptidoglycan binding-like" evidence="3">
    <location>
        <begin position="204"/>
        <end position="252"/>
    </location>
</feature>
<sequence length="266" mass="28408">MPKTRNDDDAPRRRRGAGAVVVADGDERGLAMRLLTRSPKDVIAAMFASAAVIAIVSNAMLMQAGQHPSPMFGRSAASSSVSVVTLPRPRPADPRVDTKAFDQKLLEPSVTELKAAEQKPVEARPVEPKHIDIRPAETKRADPHPRVRTADADPNDPLGNLVRNTSPSRAPAPAPAASGVPRPPGSIPTAARDSLGDTITSSRRVASVQRALTDYGYGQLKPTGTVGSDTQAAIQRFERSRRMPVTGQMSDRLVRELAVVTGRPID</sequence>
<dbReference type="InterPro" id="IPR002477">
    <property type="entry name" value="Peptidoglycan-bd-like"/>
</dbReference>
<accession>A0A1H8S146</accession>
<reference evidence="5" key="1">
    <citation type="submission" date="2016-10" db="EMBL/GenBank/DDBJ databases">
        <authorList>
            <person name="Varghese N."/>
            <person name="Submissions S."/>
        </authorList>
    </citation>
    <scope>NUCLEOTIDE SEQUENCE [LARGE SCALE GENOMIC DNA]</scope>
    <source>
        <strain evidence="5">DSM 123</strain>
    </source>
</reference>
<evidence type="ECO:0000313" key="5">
    <source>
        <dbReference type="Proteomes" id="UP000199615"/>
    </source>
</evidence>
<evidence type="ECO:0000256" key="2">
    <source>
        <dbReference type="SAM" id="Phobius"/>
    </source>
</evidence>
<evidence type="ECO:0000256" key="1">
    <source>
        <dbReference type="SAM" id="MobiDB-lite"/>
    </source>
</evidence>
<dbReference type="SUPFAM" id="SSF47090">
    <property type="entry name" value="PGBD-like"/>
    <property type="match status" value="1"/>
</dbReference>
<dbReference type="EMBL" id="FODT01000004">
    <property type="protein sequence ID" value="SEO72669.1"/>
    <property type="molecule type" value="Genomic_DNA"/>
</dbReference>
<feature type="compositionally biased region" description="Low complexity" evidence="1">
    <location>
        <begin position="166"/>
        <end position="180"/>
    </location>
</feature>
<protein>
    <submittedName>
        <fullName evidence="4">Putative peptidoglycan binding domain-containing protein</fullName>
    </submittedName>
</protein>
<dbReference type="Gene3D" id="1.10.101.10">
    <property type="entry name" value="PGBD-like superfamily/PGBD"/>
    <property type="match status" value="1"/>
</dbReference>
<feature type="region of interest" description="Disordered" evidence="1">
    <location>
        <begin position="113"/>
        <end position="202"/>
    </location>
</feature>
<organism evidence="4 5">
    <name type="scientific">Rhodopseudomonas pseudopalustris</name>
    <dbReference type="NCBI Taxonomy" id="1513892"/>
    <lineage>
        <taxon>Bacteria</taxon>
        <taxon>Pseudomonadati</taxon>
        <taxon>Pseudomonadota</taxon>
        <taxon>Alphaproteobacteria</taxon>
        <taxon>Hyphomicrobiales</taxon>
        <taxon>Nitrobacteraceae</taxon>
        <taxon>Rhodopseudomonas</taxon>
    </lineage>
</organism>
<dbReference type="RefSeq" id="WP_011502364.1">
    <property type="nucleotide sequence ID" value="NZ_FODT01000004.1"/>
</dbReference>
<keyword evidence="2" id="KW-0812">Transmembrane</keyword>
<dbReference type="InterPro" id="IPR036365">
    <property type="entry name" value="PGBD-like_sf"/>
</dbReference>
<keyword evidence="2" id="KW-1133">Transmembrane helix</keyword>
<dbReference type="Pfam" id="PF01471">
    <property type="entry name" value="PG_binding_1"/>
    <property type="match status" value="1"/>
</dbReference>
<feature type="compositionally biased region" description="Basic and acidic residues" evidence="1">
    <location>
        <begin position="114"/>
        <end position="151"/>
    </location>
</feature>
<feature type="transmembrane region" description="Helical" evidence="2">
    <location>
        <begin position="42"/>
        <end position="61"/>
    </location>
</feature>
<keyword evidence="2" id="KW-0472">Membrane</keyword>
<dbReference type="AlphaFoldDB" id="A0A1H8S146"/>
<gene>
    <name evidence="4" type="ORF">SAMN05444123_104221</name>
</gene>
<keyword evidence="5" id="KW-1185">Reference proteome</keyword>
<name>A0A1H8S146_9BRAD</name>
<proteinExistence type="predicted"/>
<evidence type="ECO:0000259" key="3">
    <source>
        <dbReference type="Pfam" id="PF01471"/>
    </source>
</evidence>
<dbReference type="Proteomes" id="UP000199615">
    <property type="component" value="Unassembled WGS sequence"/>
</dbReference>